<evidence type="ECO:0000313" key="2">
    <source>
        <dbReference type="EMBL" id="CAA7392152.1"/>
    </source>
</evidence>
<protein>
    <submittedName>
        <fullName evidence="2">Uncharacterized protein</fullName>
    </submittedName>
</protein>
<dbReference type="EMBL" id="LR746265">
    <property type="protein sequence ID" value="CAA7392152.1"/>
    <property type="molecule type" value="Genomic_DNA"/>
</dbReference>
<sequence>MTPQRTDQPPTGAGNGPDPTLLSTTEAEHQGAAVLQLLAGEDQPLLVRGDALLVLDLGLNVVDRVRRLHLEVGEGAAVLQLLAGEDQPLLVRGDAFLVLDLGLNVVDRVRRLHLEGDRLPGEGLHEDLHTSPQAEHQVEGGLLLNVVVGEGAAVLQLLAGEDQPLLVRGDALLVLDLGLNVVDRVRRLHLEGDRLPGEGLHEDLHTSPQAEHQVEGGLLLDVVVGEGAAVLQLLAGEDQPLLVRGDAFLVLDLGLNVVDRVRRLHLEGDRLPGEKLVVREQPRSKMDTVRRRSVIVEIRTYNGW</sequence>
<feature type="region of interest" description="Disordered" evidence="1">
    <location>
        <begin position="1"/>
        <end position="23"/>
    </location>
</feature>
<dbReference type="OrthoDB" id="1749457at2759"/>
<reference evidence="2" key="1">
    <citation type="submission" date="2020-02" db="EMBL/GenBank/DDBJ databases">
        <authorList>
            <person name="Scholz U."/>
            <person name="Mascher M."/>
            <person name="Fiebig A."/>
        </authorList>
    </citation>
    <scope>NUCLEOTIDE SEQUENCE</scope>
</reference>
<gene>
    <name evidence="2" type="ORF">SI8410_02003319</name>
</gene>
<accession>A0A7I8K4K2</accession>
<dbReference type="Proteomes" id="UP000663760">
    <property type="component" value="Chromosome 2"/>
</dbReference>
<organism evidence="2 3">
    <name type="scientific">Spirodela intermedia</name>
    <name type="common">Intermediate duckweed</name>
    <dbReference type="NCBI Taxonomy" id="51605"/>
    <lineage>
        <taxon>Eukaryota</taxon>
        <taxon>Viridiplantae</taxon>
        <taxon>Streptophyta</taxon>
        <taxon>Embryophyta</taxon>
        <taxon>Tracheophyta</taxon>
        <taxon>Spermatophyta</taxon>
        <taxon>Magnoliopsida</taxon>
        <taxon>Liliopsida</taxon>
        <taxon>Araceae</taxon>
        <taxon>Lemnoideae</taxon>
        <taxon>Spirodela</taxon>
    </lineage>
</organism>
<evidence type="ECO:0000256" key="1">
    <source>
        <dbReference type="SAM" id="MobiDB-lite"/>
    </source>
</evidence>
<evidence type="ECO:0000313" key="3">
    <source>
        <dbReference type="Proteomes" id="UP000663760"/>
    </source>
</evidence>
<name>A0A7I8K4K2_SPIIN</name>
<dbReference type="AlphaFoldDB" id="A0A7I8K4K2"/>
<keyword evidence="3" id="KW-1185">Reference proteome</keyword>
<proteinExistence type="predicted"/>